<evidence type="ECO:0000313" key="2">
    <source>
        <dbReference type="Proteomes" id="UP000814176"/>
    </source>
</evidence>
<dbReference type="GeneID" id="71997516"/>
<keyword evidence="2" id="KW-1185">Reference proteome</keyword>
<organism evidence="1 2">
    <name type="scientific">Rhodofomes roseus</name>
    <dbReference type="NCBI Taxonomy" id="34475"/>
    <lineage>
        <taxon>Eukaryota</taxon>
        <taxon>Fungi</taxon>
        <taxon>Dikarya</taxon>
        <taxon>Basidiomycota</taxon>
        <taxon>Agaricomycotina</taxon>
        <taxon>Agaricomycetes</taxon>
        <taxon>Polyporales</taxon>
        <taxon>Rhodofomes</taxon>
    </lineage>
</organism>
<proteinExistence type="predicted"/>
<comment type="caution">
    <text evidence="1">The sequence shown here is derived from an EMBL/GenBank/DDBJ whole genome shotgun (WGS) entry which is preliminary data.</text>
</comment>
<dbReference type="EMBL" id="JADCUA010000017">
    <property type="protein sequence ID" value="KAH9833849.1"/>
    <property type="molecule type" value="Genomic_DNA"/>
</dbReference>
<evidence type="ECO:0000313" key="1">
    <source>
        <dbReference type="EMBL" id="KAH9833849.1"/>
    </source>
</evidence>
<reference evidence="1 2" key="1">
    <citation type="journal article" date="2021" name="Environ. Microbiol.">
        <title>Gene family expansions and transcriptome signatures uncover fungal adaptations to wood decay.</title>
        <authorList>
            <person name="Hage H."/>
            <person name="Miyauchi S."/>
            <person name="Viragh M."/>
            <person name="Drula E."/>
            <person name="Min B."/>
            <person name="Chaduli D."/>
            <person name="Navarro D."/>
            <person name="Favel A."/>
            <person name="Norest M."/>
            <person name="Lesage-Meessen L."/>
            <person name="Balint B."/>
            <person name="Merenyi Z."/>
            <person name="de Eugenio L."/>
            <person name="Morin E."/>
            <person name="Martinez A.T."/>
            <person name="Baldrian P."/>
            <person name="Stursova M."/>
            <person name="Martinez M.J."/>
            <person name="Novotny C."/>
            <person name="Magnuson J.K."/>
            <person name="Spatafora J.W."/>
            <person name="Maurice S."/>
            <person name="Pangilinan J."/>
            <person name="Andreopoulos W."/>
            <person name="LaButti K."/>
            <person name="Hundley H."/>
            <person name="Na H."/>
            <person name="Kuo A."/>
            <person name="Barry K."/>
            <person name="Lipzen A."/>
            <person name="Henrissat B."/>
            <person name="Riley R."/>
            <person name="Ahrendt S."/>
            <person name="Nagy L.G."/>
            <person name="Grigoriev I.V."/>
            <person name="Martin F."/>
            <person name="Rosso M.N."/>
        </authorList>
    </citation>
    <scope>NUCLEOTIDE SEQUENCE [LARGE SCALE GENOMIC DNA]</scope>
    <source>
        <strain evidence="1 2">CIRM-BRFM 1785</strain>
    </source>
</reference>
<gene>
    <name evidence="1" type="ORF">C8Q71DRAFT_178191</name>
</gene>
<dbReference type="RefSeq" id="XP_047776565.1">
    <property type="nucleotide sequence ID" value="XM_047916784.1"/>
</dbReference>
<protein>
    <submittedName>
        <fullName evidence="1">Uncharacterized protein</fullName>
    </submittedName>
</protein>
<sequence length="210" mass="23205">MDPVQLHPTLSPDNLSRFSSLVSALEDHRVHGSFIEDTFRVPRSSRGALMKPLPAWKGQRRVMFEAAPNFFGGRGVPLSHLSSGLAPGSVVKDPSEPIFLGRNVLNLRVSWPGYPQCEGVKQLPIPSPATRVDVALAVVGEYIRLMERARFEQFQAVGREGWRVGKGCIALENLILVSISNDSDDIYEAEIHVVLGRNDPANMLAALRRR</sequence>
<accession>A0ABQ8K9G7</accession>
<dbReference type="Proteomes" id="UP000814176">
    <property type="component" value="Unassembled WGS sequence"/>
</dbReference>
<name>A0ABQ8K9G7_9APHY</name>